<proteinExistence type="predicted"/>
<dbReference type="AlphaFoldDB" id="A0A0K0XZ42"/>
<keyword evidence="3" id="KW-1185">Reference proteome</keyword>
<dbReference type="Proteomes" id="UP000066624">
    <property type="component" value="Chromosome"/>
</dbReference>
<evidence type="ECO:0000313" key="2">
    <source>
        <dbReference type="EMBL" id="AKS42891.1"/>
    </source>
</evidence>
<dbReference type="KEGG" id="wma:WM2015_2533"/>
<sequence length="218" mass="24329">MLDPDHFPSRNAEFLLTGPAGHLECLSEMPEPELERPATAVLCHPHPLHGGTMRNKVVTIMERSLRELGLATVRFNYRGVGESQGEYDDGNGEVEDLKAVVEWAMRHRPGTDLWLGGFSFGAYITLRASQDLPVRQLISIAPPVERYGFDQLQPPSCPWLVVQGDEDEVVSSDAVEHWANGLDQGPDLVMMEGAGHFFHRRLMDLRGLIKNHVQSNLP</sequence>
<gene>
    <name evidence="2" type="ORF">WM2015_2533</name>
</gene>
<accession>A0A0K0XZ42</accession>
<keyword evidence="2" id="KW-0378">Hydrolase</keyword>
<feature type="domain" description="AB hydrolase-1" evidence="1">
    <location>
        <begin position="49"/>
        <end position="142"/>
    </location>
</feature>
<reference evidence="2 3" key="1">
    <citation type="submission" date="2015-07" db="EMBL/GenBank/DDBJ databases">
        <authorList>
            <person name="Noorani M."/>
        </authorList>
    </citation>
    <scope>NUCLEOTIDE SEQUENCE [LARGE SCALE GENOMIC DNA]</scope>
    <source>
        <strain evidence="2 3">KCTC 42284</strain>
    </source>
</reference>
<dbReference type="InterPro" id="IPR029058">
    <property type="entry name" value="AB_hydrolase_fold"/>
</dbReference>
<organism evidence="2 3">
    <name type="scientific">Wenzhouxiangella marina</name>
    <dbReference type="NCBI Taxonomy" id="1579979"/>
    <lineage>
        <taxon>Bacteria</taxon>
        <taxon>Pseudomonadati</taxon>
        <taxon>Pseudomonadota</taxon>
        <taxon>Gammaproteobacteria</taxon>
        <taxon>Chromatiales</taxon>
        <taxon>Wenzhouxiangellaceae</taxon>
        <taxon>Wenzhouxiangella</taxon>
    </lineage>
</organism>
<protein>
    <submittedName>
        <fullName evidence="2">Alpha/beta hydrolase</fullName>
    </submittedName>
</protein>
<dbReference type="InterPro" id="IPR000073">
    <property type="entry name" value="AB_hydrolase_1"/>
</dbReference>
<name>A0A0K0XZ42_9GAMM</name>
<dbReference type="STRING" id="1579979.WM2015_2533"/>
<dbReference type="SUPFAM" id="SSF53474">
    <property type="entry name" value="alpha/beta-Hydrolases"/>
    <property type="match status" value="1"/>
</dbReference>
<dbReference type="GO" id="GO:0016787">
    <property type="term" value="F:hydrolase activity"/>
    <property type="evidence" value="ECO:0007669"/>
    <property type="project" value="UniProtKB-KW"/>
</dbReference>
<dbReference type="PANTHER" id="PTHR42103:SF2">
    <property type="entry name" value="AB HYDROLASE-1 DOMAIN-CONTAINING PROTEIN"/>
    <property type="match status" value="1"/>
</dbReference>
<dbReference type="Pfam" id="PF00561">
    <property type="entry name" value="Abhydrolase_1"/>
    <property type="match status" value="1"/>
</dbReference>
<dbReference type="RefSeq" id="WP_245609770.1">
    <property type="nucleotide sequence ID" value="NZ_CP012154.1"/>
</dbReference>
<dbReference type="EMBL" id="CP012154">
    <property type="protein sequence ID" value="AKS42891.1"/>
    <property type="molecule type" value="Genomic_DNA"/>
</dbReference>
<dbReference type="Gene3D" id="3.40.50.1820">
    <property type="entry name" value="alpha/beta hydrolase"/>
    <property type="match status" value="1"/>
</dbReference>
<dbReference type="PATRIC" id="fig|1579979.3.peg.2588"/>
<evidence type="ECO:0000259" key="1">
    <source>
        <dbReference type="Pfam" id="PF00561"/>
    </source>
</evidence>
<evidence type="ECO:0000313" key="3">
    <source>
        <dbReference type="Proteomes" id="UP000066624"/>
    </source>
</evidence>
<dbReference type="PANTHER" id="PTHR42103">
    <property type="entry name" value="ALPHA/BETA-HYDROLASES SUPERFAMILY PROTEIN"/>
    <property type="match status" value="1"/>
</dbReference>